<comment type="pathway">
    <text evidence="1 4">Protein modification; protein neddylation.</text>
</comment>
<accession>H0H295</accession>
<protein>
    <recommendedName>
        <fullName evidence="4">NEDD8-activating enzyme E1 regulatory subunit</fullName>
    </recommendedName>
</protein>
<dbReference type="OrthoDB" id="1708823at2759"/>
<dbReference type="GO" id="GO:0005737">
    <property type="term" value="C:cytoplasm"/>
    <property type="evidence" value="ECO:0007669"/>
    <property type="project" value="TreeGrafter"/>
</dbReference>
<organism evidence="5 6">
    <name type="scientific">Saccharomyces cerevisiae x Saccharomyces kudriavzevii (strain VIN7)</name>
    <name type="common">Yeast</name>
    <dbReference type="NCBI Taxonomy" id="1095631"/>
    <lineage>
        <taxon>Eukaryota</taxon>
        <taxon>Fungi</taxon>
        <taxon>Dikarya</taxon>
        <taxon>Ascomycota</taxon>
        <taxon>Saccharomycotina</taxon>
        <taxon>Saccharomycetes</taxon>
        <taxon>Saccharomycetales</taxon>
        <taxon>Saccharomycetaceae</taxon>
        <taxon>Saccharomyces</taxon>
    </lineage>
</organism>
<evidence type="ECO:0000256" key="1">
    <source>
        <dbReference type="ARBA" id="ARBA00005032"/>
    </source>
</evidence>
<keyword evidence="3 4" id="KW-0833">Ubl conjugation pathway</keyword>
<evidence type="ECO:0000313" key="6">
    <source>
        <dbReference type="Proteomes" id="UP000009009"/>
    </source>
</evidence>
<keyword evidence="6" id="KW-1185">Reference proteome</keyword>
<dbReference type="PANTHER" id="PTHR10953:SF29">
    <property type="entry name" value="NEDD8-ACTIVATING ENZYME E1 REGULATORY SUBUNIT"/>
    <property type="match status" value="1"/>
</dbReference>
<name>H0H295_SACCK</name>
<dbReference type="PANTHER" id="PTHR10953">
    <property type="entry name" value="UBIQUITIN-ACTIVATING ENZYME E1"/>
    <property type="match status" value="1"/>
</dbReference>
<dbReference type="GO" id="GO:0019781">
    <property type="term" value="F:NEDD8 activating enzyme activity"/>
    <property type="evidence" value="ECO:0007669"/>
    <property type="project" value="UniProtKB-UniRule"/>
</dbReference>
<dbReference type="InterPro" id="IPR035985">
    <property type="entry name" value="Ubiquitin-activating_enz"/>
</dbReference>
<gene>
    <name evidence="5" type="ORF">VIN7_10445</name>
</gene>
<dbReference type="SUPFAM" id="SSF69572">
    <property type="entry name" value="Activating enzymes of the ubiquitin-like proteins"/>
    <property type="match status" value="1"/>
</dbReference>
<dbReference type="Proteomes" id="UP000009009">
    <property type="component" value="Unassembled WGS sequence"/>
</dbReference>
<dbReference type="PIRSF" id="PIRSF039099">
    <property type="entry name" value="APP-BP1"/>
    <property type="match status" value="1"/>
</dbReference>
<comment type="caution">
    <text evidence="5">The sequence shown here is derived from an EMBL/GenBank/DDBJ whole genome shotgun (WGS) entry which is preliminary data.</text>
</comment>
<dbReference type="PhylomeDB" id="H0H295"/>
<dbReference type="UniPathway" id="UPA00885"/>
<dbReference type="InterPro" id="IPR045886">
    <property type="entry name" value="ThiF/MoeB/HesA"/>
</dbReference>
<reference evidence="5 6" key="1">
    <citation type="journal article" date="2012" name="FEMS Yeast Res.">
        <title>The genome sequence of the wine yeast VIN7 reveals an allotriploid hybrid genome with Saccharomyces cerevisiae and Saccharomyces kudriavzevii origins.</title>
        <authorList>
            <person name="Borneman A.R."/>
            <person name="Desany B.A."/>
            <person name="Riches D."/>
            <person name="Affourtit J.P."/>
            <person name="Forgan A.H."/>
            <person name="Pretorius I.S."/>
            <person name="Egholm M."/>
            <person name="Chambers P.J."/>
        </authorList>
    </citation>
    <scope>NUCLEOTIDE SEQUENCE [LARGE SCALE GENOMIC DNA]</scope>
    <source>
        <strain evidence="5 6">VIN7</strain>
    </source>
</reference>
<comment type="function">
    <text evidence="4">Regulatory subunit of the dimeric UBA3-ULA1 E1 enzyme.</text>
</comment>
<proteinExistence type="inferred from homology"/>
<evidence type="ECO:0000256" key="3">
    <source>
        <dbReference type="ARBA" id="ARBA00022786"/>
    </source>
</evidence>
<dbReference type="AlphaFoldDB" id="H0H295"/>
<sequence>MQPKRSTPREDFIFSFLNPAVEVAVDEDMERYDRQLRLWGPLGQDRLNRSCVCLIGPVTPLLQEVSKNLVLAGVSSFTWLKENSAVPSGPLFLAELKKDLEPLTSKLLVYEEKDLGEILEQLQYDWSRFSVIILICIGKQNTLLDLNEIKRGIGTKFPPVLNTSVSGLYGYVNLVLSEAHFVLRAHPDSKKYDLRLQNPWPELVEYVKTFDLTRMDVVEFSGIPYIVLLIKCIAKLKKDGNSGKLTSGQVKDTLRQICLSLGEDAACESNYAEARRYAYLACSRDDCYQELDDLLRNLEISDDEHDWHDICNYEIVTLVLALKRIAQESEESTFRPLAGALPDMESTTVNYTELKSIYEVKAEFDRSCVKKSLVSSGKKVSKGVLNTFSSHYGEVRGILPSESDLLGIFSTSNTLLSALVMRQFQKQYTSVECENEFIGLEIDGNYSIMAFFGGVVAQEAIKLITHHFIPIDNLFLYNGIHNSSATYKI</sequence>
<dbReference type="EMBL" id="AGVY01000386">
    <property type="protein sequence ID" value="EHM99832.1"/>
    <property type="molecule type" value="Genomic_DNA"/>
</dbReference>
<evidence type="ECO:0000256" key="2">
    <source>
        <dbReference type="ARBA" id="ARBA00006868"/>
    </source>
</evidence>
<evidence type="ECO:0000313" key="5">
    <source>
        <dbReference type="EMBL" id="EHM99832.1"/>
    </source>
</evidence>
<dbReference type="Gene3D" id="3.40.50.720">
    <property type="entry name" value="NAD(P)-binding Rossmann-like Domain"/>
    <property type="match status" value="2"/>
</dbReference>
<comment type="similarity">
    <text evidence="2 4">Belongs to the ubiquitin-activating E1 family. ULA1 subfamily.</text>
</comment>
<dbReference type="GO" id="GO:0045116">
    <property type="term" value="P:protein neddylation"/>
    <property type="evidence" value="ECO:0007669"/>
    <property type="project" value="UniProtKB-UniRule"/>
</dbReference>
<dbReference type="InterPro" id="IPR030667">
    <property type="entry name" value="APP-BP1"/>
</dbReference>
<dbReference type="HOGENOM" id="CLU_019618_2_0_1"/>
<evidence type="ECO:0000256" key="4">
    <source>
        <dbReference type="PIRNR" id="PIRNR039099"/>
    </source>
</evidence>